<dbReference type="GO" id="GO:0005737">
    <property type="term" value="C:cytoplasm"/>
    <property type="evidence" value="ECO:0007669"/>
    <property type="project" value="TreeGrafter"/>
</dbReference>
<feature type="domain" description="Condensation" evidence="1">
    <location>
        <begin position="13"/>
        <end position="423"/>
    </location>
</feature>
<name>A0A0K1EKU4_CHOCO</name>
<dbReference type="Pfam" id="PF00668">
    <property type="entry name" value="Condensation"/>
    <property type="match status" value="1"/>
</dbReference>
<dbReference type="InterPro" id="IPR001242">
    <property type="entry name" value="Condensation_dom"/>
</dbReference>
<dbReference type="PANTHER" id="PTHR45527:SF1">
    <property type="entry name" value="FATTY ACID SYNTHASE"/>
    <property type="match status" value="1"/>
</dbReference>
<dbReference type="Gene3D" id="3.30.559.10">
    <property type="entry name" value="Chloramphenicol acetyltransferase-like domain"/>
    <property type="match status" value="1"/>
</dbReference>
<reference evidence="2 3" key="1">
    <citation type="submission" date="2015-07" db="EMBL/GenBank/DDBJ databases">
        <title>Genome analysis of myxobacterium Chondromyces crocatus Cm c5 reveals a high potential for natural compound synthesis and the genetic basis for the loss of fruiting body formation.</title>
        <authorList>
            <person name="Zaburannyi N."/>
            <person name="Bunk B."/>
            <person name="Maier J."/>
            <person name="Overmann J."/>
            <person name="Mueller R."/>
        </authorList>
    </citation>
    <scope>NUCLEOTIDE SEQUENCE [LARGE SCALE GENOMIC DNA]</scope>
    <source>
        <strain evidence="2 3">Cm c5</strain>
    </source>
</reference>
<evidence type="ECO:0000259" key="1">
    <source>
        <dbReference type="Pfam" id="PF00668"/>
    </source>
</evidence>
<organism evidence="2 3">
    <name type="scientific">Chondromyces crocatus</name>
    <dbReference type="NCBI Taxonomy" id="52"/>
    <lineage>
        <taxon>Bacteria</taxon>
        <taxon>Pseudomonadati</taxon>
        <taxon>Myxococcota</taxon>
        <taxon>Polyangia</taxon>
        <taxon>Polyangiales</taxon>
        <taxon>Polyangiaceae</taxon>
        <taxon>Chondromyces</taxon>
    </lineage>
</organism>
<protein>
    <recommendedName>
        <fullName evidence="1">Condensation domain-containing protein</fullName>
    </recommendedName>
</protein>
<dbReference type="EMBL" id="CP012159">
    <property type="protein sequence ID" value="AKT41495.1"/>
    <property type="molecule type" value="Genomic_DNA"/>
</dbReference>
<evidence type="ECO:0000313" key="3">
    <source>
        <dbReference type="Proteomes" id="UP000067626"/>
    </source>
</evidence>
<dbReference type="Gene3D" id="3.30.559.30">
    <property type="entry name" value="Nonribosomal peptide synthetase, condensation domain"/>
    <property type="match status" value="1"/>
</dbReference>
<accession>A0A0K1EKU4</accession>
<dbReference type="PANTHER" id="PTHR45527">
    <property type="entry name" value="NONRIBOSOMAL PEPTIDE SYNTHETASE"/>
    <property type="match status" value="1"/>
</dbReference>
<dbReference type="KEGG" id="ccro:CMC5_057030"/>
<sequence length="452" mass="50471">MCADAPPSSQGGYARIDGPIDVATLERALEHVVEQNDALRLALVQQDAAPVQRIVDRVPVTLERRDLSGGEDAEERAHEWLQHELERPAPGGEGPLFQFELVRVAEDRHYWLTRVHPLVADGYAMSLVTQRAAATYNALLSGQPIDEAIRHSYADFIAHDQAYMASEQFQRDEAYWREKLATIPEPLLPSRSFGRSAGQPSRRWRSDLILDRARFVEMQVFAAEQGTTPFQVILGALYSYFARVTQRDDVAFGLVALNRSTEDFRQTVGKFTSTVPAWYQLGTGLSFRELLLALGQEARRGAPHRRFPLSEVNRLAGVRGDRPFDVTLSCSGGGCDVRFGDAPASFRFMTAGCEQKGLRIHVEKLHEQGGARLRFDGCSENLTKTEIEKLPGRLESLLLEVMRSPDRALRDLQLLTMAERRQLGLCVGEAGRDAERGPAVDEQIAHARPLEV</sequence>
<dbReference type="STRING" id="52.CMC5_057030"/>
<dbReference type="GO" id="GO:0031177">
    <property type="term" value="F:phosphopantetheine binding"/>
    <property type="evidence" value="ECO:0007669"/>
    <property type="project" value="TreeGrafter"/>
</dbReference>
<keyword evidence="3" id="KW-1185">Reference proteome</keyword>
<dbReference type="GO" id="GO:0044550">
    <property type="term" value="P:secondary metabolite biosynthetic process"/>
    <property type="evidence" value="ECO:0007669"/>
    <property type="project" value="TreeGrafter"/>
</dbReference>
<dbReference type="GO" id="GO:0003824">
    <property type="term" value="F:catalytic activity"/>
    <property type="evidence" value="ECO:0007669"/>
    <property type="project" value="InterPro"/>
</dbReference>
<dbReference type="GO" id="GO:0043041">
    <property type="term" value="P:amino acid activation for nonribosomal peptide biosynthetic process"/>
    <property type="evidence" value="ECO:0007669"/>
    <property type="project" value="TreeGrafter"/>
</dbReference>
<dbReference type="Proteomes" id="UP000067626">
    <property type="component" value="Chromosome"/>
</dbReference>
<dbReference type="InterPro" id="IPR023213">
    <property type="entry name" value="CAT-like_dom_sf"/>
</dbReference>
<dbReference type="AlphaFoldDB" id="A0A0K1EKU4"/>
<dbReference type="SUPFAM" id="SSF52777">
    <property type="entry name" value="CoA-dependent acyltransferases"/>
    <property type="match status" value="2"/>
</dbReference>
<proteinExistence type="predicted"/>
<gene>
    <name evidence="2" type="ORF">CMC5_057030</name>
</gene>
<evidence type="ECO:0000313" key="2">
    <source>
        <dbReference type="EMBL" id="AKT41495.1"/>
    </source>
</evidence>